<gene>
    <name evidence="1" type="ORF">GCM10007872_15330</name>
    <name evidence="2" type="ORF">GCM10007872_21280</name>
</gene>
<organism evidence="2 3">
    <name type="scientific">Gluconobacter sphaericus NBRC 12467</name>
    <dbReference type="NCBI Taxonomy" id="1307951"/>
    <lineage>
        <taxon>Bacteria</taxon>
        <taxon>Pseudomonadati</taxon>
        <taxon>Pseudomonadota</taxon>
        <taxon>Alphaproteobacteria</taxon>
        <taxon>Acetobacterales</taxon>
        <taxon>Acetobacteraceae</taxon>
        <taxon>Gluconobacter</taxon>
    </lineage>
</organism>
<reference evidence="2" key="1">
    <citation type="journal article" date="2014" name="Int. J. Syst. Evol. Microbiol.">
        <title>Complete genome sequence of Corynebacterium casei LMG S-19264T (=DSM 44701T), isolated from a smear-ripened cheese.</title>
        <authorList>
            <consortium name="US DOE Joint Genome Institute (JGI-PGF)"/>
            <person name="Walter F."/>
            <person name="Albersmeier A."/>
            <person name="Kalinowski J."/>
            <person name="Ruckert C."/>
        </authorList>
    </citation>
    <scope>NUCLEOTIDE SEQUENCE</scope>
    <source>
        <strain evidence="2">NBRC 12467</strain>
    </source>
</reference>
<proteinExistence type="predicted"/>
<dbReference type="Proteomes" id="UP001156708">
    <property type="component" value="Unassembled WGS sequence"/>
</dbReference>
<comment type="caution">
    <text evidence="2">The sequence shown here is derived from an EMBL/GenBank/DDBJ whole genome shotgun (WGS) entry which is preliminary data.</text>
</comment>
<sequence>MPSSDLAIPFFGYKSYVSLDLKFRFIRKWKTTDTATSDGARLRKCPLDKTNTASTVWADTTYRSKANEDFMEKQGFFQRFTENKPHLKSMGGQRMLESP</sequence>
<reference evidence="3" key="2">
    <citation type="journal article" date="2019" name="Int. J. Syst. Evol. Microbiol.">
        <title>The Global Catalogue of Microorganisms (GCM) 10K type strain sequencing project: providing services to taxonomists for standard genome sequencing and annotation.</title>
        <authorList>
            <consortium name="The Broad Institute Genomics Platform"/>
            <consortium name="The Broad Institute Genome Sequencing Center for Infectious Disease"/>
            <person name="Wu L."/>
            <person name="Ma J."/>
        </authorList>
    </citation>
    <scope>NUCLEOTIDE SEQUENCE [LARGE SCALE GENOMIC DNA]</scope>
    <source>
        <strain evidence="3">NBRC 12467</strain>
    </source>
</reference>
<reference evidence="2" key="3">
    <citation type="submission" date="2023-01" db="EMBL/GenBank/DDBJ databases">
        <title>Draft genome sequence of Gluconobacter sphaericus strain NBRC 12467.</title>
        <authorList>
            <person name="Sun Q."/>
            <person name="Mori K."/>
        </authorList>
    </citation>
    <scope>NUCLEOTIDE SEQUENCE</scope>
    <source>
        <strain evidence="2">NBRC 12467</strain>
    </source>
</reference>
<name>A0AA37WAC6_9PROT</name>
<dbReference type="EMBL" id="BSNZ01000008">
    <property type="protein sequence ID" value="GLQ84625.1"/>
    <property type="molecule type" value="Genomic_DNA"/>
</dbReference>
<dbReference type="EMBL" id="BSNZ01000013">
    <property type="protein sequence ID" value="GLQ85220.1"/>
    <property type="molecule type" value="Genomic_DNA"/>
</dbReference>
<evidence type="ECO:0000313" key="1">
    <source>
        <dbReference type="EMBL" id="GLQ84625.1"/>
    </source>
</evidence>
<dbReference type="AlphaFoldDB" id="A0AA37WAC6"/>
<evidence type="ECO:0000313" key="2">
    <source>
        <dbReference type="EMBL" id="GLQ85220.1"/>
    </source>
</evidence>
<protein>
    <recommendedName>
        <fullName evidence="4">Transposase DDE domain-containing protein</fullName>
    </recommendedName>
</protein>
<evidence type="ECO:0008006" key="4">
    <source>
        <dbReference type="Google" id="ProtNLM"/>
    </source>
</evidence>
<keyword evidence="3" id="KW-1185">Reference proteome</keyword>
<evidence type="ECO:0000313" key="3">
    <source>
        <dbReference type="Proteomes" id="UP001156708"/>
    </source>
</evidence>
<accession>A0AA37WAC6</accession>